<evidence type="ECO:0000256" key="2">
    <source>
        <dbReference type="SAM" id="MobiDB-lite"/>
    </source>
</evidence>
<name>A0A176VI71_MARPO</name>
<dbReference type="GO" id="GO:0005096">
    <property type="term" value="F:GTPase activator activity"/>
    <property type="evidence" value="ECO:0007669"/>
    <property type="project" value="UniProtKB-KW"/>
</dbReference>
<dbReference type="InterPro" id="IPR035969">
    <property type="entry name" value="Rab-GAP_TBC_sf"/>
</dbReference>
<dbReference type="Pfam" id="PF00566">
    <property type="entry name" value="RabGAP-TBC"/>
    <property type="match status" value="1"/>
</dbReference>
<feature type="domain" description="Rab-GAP TBC" evidence="3">
    <location>
        <begin position="97"/>
        <end position="288"/>
    </location>
</feature>
<dbReference type="InterPro" id="IPR000195">
    <property type="entry name" value="Rab-GAP-TBC_dom"/>
</dbReference>
<dbReference type="InterPro" id="IPR050302">
    <property type="entry name" value="Rab_GAP_TBC_domain"/>
</dbReference>
<dbReference type="SUPFAM" id="SSF47923">
    <property type="entry name" value="Ypt/Rab-GAP domain of gyp1p"/>
    <property type="match status" value="2"/>
</dbReference>
<dbReference type="GO" id="GO:0031267">
    <property type="term" value="F:small GTPase binding"/>
    <property type="evidence" value="ECO:0007669"/>
    <property type="project" value="TreeGrafter"/>
</dbReference>
<reference evidence="4" key="1">
    <citation type="submission" date="2016-03" db="EMBL/GenBank/DDBJ databases">
        <title>Mechanisms controlling the formation of the plant cell surface in tip-growing cells are functionally conserved among land plants.</title>
        <authorList>
            <person name="Honkanen S."/>
            <person name="Jones V.A."/>
            <person name="Morieri G."/>
            <person name="Champion C."/>
            <person name="Hetherington A.J."/>
            <person name="Kelly S."/>
            <person name="Saint-Marcoux D."/>
            <person name="Proust H."/>
            <person name="Prescott H."/>
            <person name="Dolan L."/>
        </authorList>
    </citation>
    <scope>NUCLEOTIDE SEQUENCE [LARGE SCALE GENOMIC DNA]</scope>
    <source>
        <tissue evidence="4">Whole gametophyte</tissue>
    </source>
</reference>
<keyword evidence="1" id="KW-0343">GTPase activation</keyword>
<feature type="region of interest" description="Disordered" evidence="2">
    <location>
        <begin position="1"/>
        <end position="63"/>
    </location>
</feature>
<dbReference type="FunFam" id="1.10.10.750:FF:000010">
    <property type="entry name" value="EVI5-like protein isoform X1"/>
    <property type="match status" value="1"/>
</dbReference>
<evidence type="ECO:0000313" key="4">
    <source>
        <dbReference type="EMBL" id="OAE20658.1"/>
    </source>
</evidence>
<dbReference type="PANTHER" id="PTHR47219:SF9">
    <property type="entry name" value="GTPASE ACTIVATING PROTEIN AND CENTROSOME-ASSOCIATED, ISOFORM B"/>
    <property type="match status" value="1"/>
</dbReference>
<dbReference type="FunFam" id="1.10.472.80:FF:000027">
    <property type="entry name" value="GTPase activating protein (Evi5)"/>
    <property type="match status" value="1"/>
</dbReference>
<feature type="compositionally biased region" description="Polar residues" evidence="2">
    <location>
        <begin position="45"/>
        <end position="54"/>
    </location>
</feature>
<dbReference type="AlphaFoldDB" id="A0A176VI71"/>
<protein>
    <recommendedName>
        <fullName evidence="3">Rab-GAP TBC domain-containing protein</fullName>
    </recommendedName>
</protein>
<dbReference type="PROSITE" id="PS50086">
    <property type="entry name" value="TBC_RABGAP"/>
    <property type="match status" value="1"/>
</dbReference>
<organism evidence="4 5">
    <name type="scientific">Marchantia polymorpha subsp. ruderalis</name>
    <dbReference type="NCBI Taxonomy" id="1480154"/>
    <lineage>
        <taxon>Eukaryota</taxon>
        <taxon>Viridiplantae</taxon>
        <taxon>Streptophyta</taxon>
        <taxon>Embryophyta</taxon>
        <taxon>Marchantiophyta</taxon>
        <taxon>Marchantiopsida</taxon>
        <taxon>Marchantiidae</taxon>
        <taxon>Marchantiales</taxon>
        <taxon>Marchantiaceae</taxon>
        <taxon>Marchantia</taxon>
    </lineage>
</organism>
<dbReference type="PANTHER" id="PTHR47219">
    <property type="entry name" value="RAB GTPASE-ACTIVATING PROTEIN 1-LIKE"/>
    <property type="match status" value="1"/>
</dbReference>
<dbReference type="Gene3D" id="1.10.472.80">
    <property type="entry name" value="Ypt/Rab-GAP domain of gyp1p, domain 3"/>
    <property type="match status" value="1"/>
</dbReference>
<accession>A0A176VI71</accession>
<evidence type="ECO:0000313" key="5">
    <source>
        <dbReference type="Proteomes" id="UP000077202"/>
    </source>
</evidence>
<dbReference type="Gene3D" id="1.10.8.270">
    <property type="entry name" value="putative rabgap domain of human tbc1 domain family member 14 like domains"/>
    <property type="match status" value="1"/>
</dbReference>
<evidence type="ECO:0000259" key="3">
    <source>
        <dbReference type="PROSITE" id="PS50086"/>
    </source>
</evidence>
<gene>
    <name evidence="4" type="ORF">AXG93_154s1320</name>
</gene>
<proteinExistence type="predicted"/>
<evidence type="ECO:0000256" key="1">
    <source>
        <dbReference type="ARBA" id="ARBA00022468"/>
    </source>
</evidence>
<sequence length="631" mass="72755">MNGAHSISEAEKKRIEELEFEPGPVPPLRPVDRFGFLKPAGSPAEVSSKSTSKPQNEREREERRLRKWRKMIGVGGTDWKHYVRRKPHVVKRRIRKGIPDCLRGLVWQLISGSRDLLLMNQGVYEQLVVFETSAAELDIIRDISRTFPSHVFFQQRHGPGQRSLYNVLKAYSVYDRDVGYVQGMGFLAGLLLLYMSEEDAFWLLVALLKGAVHAPMEGLYLAGLPLVQQYLFQFERLVREQLPRLGAHFEEEIINPSMYASQWFITVFSYSFPFSLELRIWDVFLYEGVKIVFRVGLALLKYCHDDLVKLPFEKLVHALRNFPEDSLQPDTLLPMAYSIKVSRRLEELRQEYILMTNPLPPDELVKQSSSREQQLYLLGELILASYLVSGLYAFQSKRFYYGFYLTTLEPLASQKVCGTTSKWLNVGIQHWRCRSRTIPGDLQRFHFDRSHAIDYEASYPTQVDSVDASVPEREITQPHRKLSEYGESSVLVMKKKKSLLPTPAWPDMEEIGVVETAELFRSDKALKRIAGERARSRRRQAISFDVSLHDEASSSKSATRVRTGEESIDPSSSLAKKKASVFLISDWPDMEEIDAAETIEIFQNNRSLKRITDEQLRGHKHEYTRPEPDQT</sequence>
<dbReference type="Proteomes" id="UP000077202">
    <property type="component" value="Unassembled WGS sequence"/>
</dbReference>
<feature type="compositionally biased region" description="Basic and acidic residues" evidence="2">
    <location>
        <begin position="8"/>
        <end position="17"/>
    </location>
</feature>
<dbReference type="SMART" id="SM00164">
    <property type="entry name" value="TBC"/>
    <property type="match status" value="1"/>
</dbReference>
<comment type="caution">
    <text evidence="4">The sequence shown here is derived from an EMBL/GenBank/DDBJ whole genome shotgun (WGS) entry which is preliminary data.</text>
</comment>
<dbReference type="FunFam" id="1.10.8.270:FF:000001">
    <property type="entry name" value="TBC1 domain family member 1"/>
    <property type="match status" value="1"/>
</dbReference>
<dbReference type="Gene3D" id="1.10.10.750">
    <property type="entry name" value="Ypt/Rab-GAP domain of gyp1p, domain 1"/>
    <property type="match status" value="1"/>
</dbReference>
<keyword evidence="5" id="KW-1185">Reference proteome</keyword>
<dbReference type="EMBL" id="LVLJ01003591">
    <property type="protein sequence ID" value="OAE20658.1"/>
    <property type="molecule type" value="Genomic_DNA"/>
</dbReference>